<dbReference type="Proteomes" id="UP000675781">
    <property type="component" value="Unassembled WGS sequence"/>
</dbReference>
<dbReference type="RefSeq" id="WP_212532512.1">
    <property type="nucleotide sequence ID" value="NZ_JAGSOG010000252.1"/>
</dbReference>
<protein>
    <submittedName>
        <fullName evidence="2">Zinc ribbon domain-containing protein</fullName>
    </submittedName>
</protein>
<accession>A0A941IQT5</accession>
<proteinExistence type="predicted"/>
<dbReference type="InterPro" id="IPR025874">
    <property type="entry name" value="DZR"/>
</dbReference>
<dbReference type="EMBL" id="JAGSOG010000252">
    <property type="protein sequence ID" value="MBR7838050.1"/>
    <property type="molecule type" value="Genomic_DNA"/>
</dbReference>
<sequence length="221" mass="23708">MPEELWFTENSRDLSQPGGDDAGFEFEFYCQRCGDTWRSGFENYTLGRATGWLRRASGMASNAASNVGWDVANTVGGLADAGWHRARDAAFQRAIGKAQAHFHRCARCTQHVCDNCWNADRGMCRHCAPDLQTEVEQARAEGQVSAARSAATEAGAQSVQGMDVLTQHQLVCPQCHAEVHGAKFCPECGHKLTDPAACTGCGQAVPQGAKFCPECGAPAGV</sequence>
<gene>
    <name evidence="2" type="ORF">KDL01_32555</name>
</gene>
<organism evidence="2 3">
    <name type="scientific">Actinospica durhamensis</name>
    <dbReference type="NCBI Taxonomy" id="1508375"/>
    <lineage>
        <taxon>Bacteria</taxon>
        <taxon>Bacillati</taxon>
        <taxon>Actinomycetota</taxon>
        <taxon>Actinomycetes</taxon>
        <taxon>Catenulisporales</taxon>
        <taxon>Actinospicaceae</taxon>
        <taxon>Actinospica</taxon>
    </lineage>
</organism>
<evidence type="ECO:0000259" key="1">
    <source>
        <dbReference type="Pfam" id="PF12773"/>
    </source>
</evidence>
<keyword evidence="3" id="KW-1185">Reference proteome</keyword>
<dbReference type="AlphaFoldDB" id="A0A941IQT5"/>
<evidence type="ECO:0000313" key="2">
    <source>
        <dbReference type="EMBL" id="MBR7838050.1"/>
    </source>
</evidence>
<evidence type="ECO:0000313" key="3">
    <source>
        <dbReference type="Proteomes" id="UP000675781"/>
    </source>
</evidence>
<feature type="domain" description="DZANK-type" evidence="1">
    <location>
        <begin position="172"/>
        <end position="216"/>
    </location>
</feature>
<dbReference type="Pfam" id="PF12773">
    <property type="entry name" value="DZR"/>
    <property type="match status" value="1"/>
</dbReference>
<name>A0A941IQT5_9ACTN</name>
<reference evidence="2" key="1">
    <citation type="submission" date="2021-04" db="EMBL/GenBank/DDBJ databases">
        <title>Genome based classification of Actinospica acidithermotolerans sp. nov., an actinobacterium isolated from an Indonesian hot spring.</title>
        <authorList>
            <person name="Kusuma A.B."/>
            <person name="Putra K.E."/>
            <person name="Nafisah S."/>
            <person name="Loh J."/>
            <person name="Nouioui I."/>
            <person name="Goodfellow M."/>
        </authorList>
    </citation>
    <scope>NUCLEOTIDE SEQUENCE</scope>
    <source>
        <strain evidence="2">CSCA 57</strain>
    </source>
</reference>
<comment type="caution">
    <text evidence="2">The sequence shown here is derived from an EMBL/GenBank/DDBJ whole genome shotgun (WGS) entry which is preliminary data.</text>
</comment>